<proteinExistence type="predicted"/>
<reference evidence="1 2" key="1">
    <citation type="submission" date="2024-01" db="EMBL/GenBank/DDBJ databases">
        <authorList>
            <person name="Alioto T."/>
            <person name="Alioto T."/>
            <person name="Gomez Garrido J."/>
        </authorList>
    </citation>
    <scope>NUCLEOTIDE SEQUENCE [LARGE SCALE GENOMIC DNA]</scope>
</reference>
<accession>A0AAV1PFI5</accession>
<dbReference type="Proteomes" id="UP001314229">
    <property type="component" value="Unassembled WGS sequence"/>
</dbReference>
<evidence type="ECO:0000313" key="1">
    <source>
        <dbReference type="EMBL" id="CAK6970275.1"/>
    </source>
</evidence>
<sequence>MAAGVGLPVRQTSCVTATSHQEVASEYIEFVYQVSRKRQTQEILGVDSSDTEKLKDDWTQIVGSSMCTRWWQ</sequence>
<dbReference type="EMBL" id="CAWUFR010000152">
    <property type="protein sequence ID" value="CAK6970275.1"/>
    <property type="molecule type" value="Genomic_DNA"/>
</dbReference>
<keyword evidence="2" id="KW-1185">Reference proteome</keyword>
<gene>
    <name evidence="1" type="ORF">FSCOSCO3_A010378</name>
</gene>
<name>A0AAV1PFI5_SCOSC</name>
<protein>
    <submittedName>
        <fullName evidence="1">Uncharacterized protein</fullName>
    </submittedName>
</protein>
<dbReference type="AlphaFoldDB" id="A0AAV1PFI5"/>
<evidence type="ECO:0000313" key="2">
    <source>
        <dbReference type="Proteomes" id="UP001314229"/>
    </source>
</evidence>
<organism evidence="1 2">
    <name type="scientific">Scomber scombrus</name>
    <name type="common">Atlantic mackerel</name>
    <name type="synonym">Scomber vernalis</name>
    <dbReference type="NCBI Taxonomy" id="13677"/>
    <lineage>
        <taxon>Eukaryota</taxon>
        <taxon>Metazoa</taxon>
        <taxon>Chordata</taxon>
        <taxon>Craniata</taxon>
        <taxon>Vertebrata</taxon>
        <taxon>Euteleostomi</taxon>
        <taxon>Actinopterygii</taxon>
        <taxon>Neopterygii</taxon>
        <taxon>Teleostei</taxon>
        <taxon>Neoteleostei</taxon>
        <taxon>Acanthomorphata</taxon>
        <taxon>Pelagiaria</taxon>
        <taxon>Scombriformes</taxon>
        <taxon>Scombridae</taxon>
        <taxon>Scomber</taxon>
    </lineage>
</organism>
<comment type="caution">
    <text evidence="1">The sequence shown here is derived from an EMBL/GenBank/DDBJ whole genome shotgun (WGS) entry which is preliminary data.</text>
</comment>